<sequence>MKSPLIATALVALACPHPLLAADKIDIGEYASLSEEQTYDYLIKLSKKQGEFKTLAAKREAVIVHVSYVERHLGKPPYNAAALRKLLDDETKLEKYDARPRYEKIPPITEPISQTEKIDSATRQAYQFGPTVRDRLEQEKALAARSKPIDPEDLLYSHGNSVGPFRLRRTTGDINTRSNGLQLDGPDEKIRDAKGAKIAYSDNRLKDGSGAWNSEGVLYMPFVRAVEKSSGTDYRIGVAPAVSWNIQEQQGAGKSDVDELKFSAPFYWDTGGAKGYWTTILEPYYQTDTDFDGAIWGGTASLSFRGAALGTGRKGLYLNDWQFFAGNSASYKIGLKGLIDYSETHATSPYSKRKLDDDWLRAGLDASFSLGLFREKGMPEKSPLVLNVGYKFLDAFSGDGGYSDMWNVSLTYWVNDYVGFSGEYQKGETPVAKEEIDLITLGLELRY</sequence>
<evidence type="ECO:0000256" key="1">
    <source>
        <dbReference type="SAM" id="MobiDB-lite"/>
    </source>
</evidence>
<gene>
    <name evidence="3" type="ORF">HHL09_26100</name>
</gene>
<keyword evidence="2" id="KW-0732">Signal</keyword>
<evidence type="ECO:0008006" key="5">
    <source>
        <dbReference type="Google" id="ProtNLM"/>
    </source>
</evidence>
<evidence type="ECO:0000313" key="3">
    <source>
        <dbReference type="EMBL" id="QJE99104.1"/>
    </source>
</evidence>
<dbReference type="PROSITE" id="PS51257">
    <property type="entry name" value="PROKAR_LIPOPROTEIN"/>
    <property type="match status" value="1"/>
</dbReference>
<dbReference type="KEGG" id="luo:HHL09_26100"/>
<keyword evidence="4" id="KW-1185">Reference proteome</keyword>
<organism evidence="3 4">
    <name type="scientific">Luteolibacter luteus</name>
    <dbReference type="NCBI Taxonomy" id="2728835"/>
    <lineage>
        <taxon>Bacteria</taxon>
        <taxon>Pseudomonadati</taxon>
        <taxon>Verrucomicrobiota</taxon>
        <taxon>Verrucomicrobiia</taxon>
        <taxon>Verrucomicrobiales</taxon>
        <taxon>Verrucomicrobiaceae</taxon>
        <taxon>Luteolibacter</taxon>
    </lineage>
</organism>
<dbReference type="RefSeq" id="WP_169457590.1">
    <property type="nucleotide sequence ID" value="NZ_CP051774.1"/>
</dbReference>
<evidence type="ECO:0000313" key="4">
    <source>
        <dbReference type="Proteomes" id="UP000501812"/>
    </source>
</evidence>
<accession>A0A858RRD6</accession>
<feature type="region of interest" description="Disordered" evidence="1">
    <location>
        <begin position="167"/>
        <end position="188"/>
    </location>
</feature>
<protein>
    <recommendedName>
        <fullName evidence="5">DUF3570 domain-containing protein</fullName>
    </recommendedName>
</protein>
<feature type="chain" id="PRO_5032291861" description="DUF3570 domain-containing protein" evidence="2">
    <location>
        <begin position="22"/>
        <end position="447"/>
    </location>
</feature>
<dbReference type="AlphaFoldDB" id="A0A858RRD6"/>
<dbReference type="EMBL" id="CP051774">
    <property type="protein sequence ID" value="QJE99104.1"/>
    <property type="molecule type" value="Genomic_DNA"/>
</dbReference>
<reference evidence="3 4" key="1">
    <citation type="submission" date="2020-04" db="EMBL/GenBank/DDBJ databases">
        <title>Luteolibacter sp. G-1-1-1 isolated from soil.</title>
        <authorList>
            <person name="Dahal R.H."/>
        </authorList>
    </citation>
    <scope>NUCLEOTIDE SEQUENCE [LARGE SCALE GENOMIC DNA]</scope>
    <source>
        <strain evidence="3 4">G-1-1-1</strain>
    </source>
</reference>
<proteinExistence type="predicted"/>
<feature type="signal peptide" evidence="2">
    <location>
        <begin position="1"/>
        <end position="21"/>
    </location>
</feature>
<evidence type="ECO:0000256" key="2">
    <source>
        <dbReference type="SAM" id="SignalP"/>
    </source>
</evidence>
<dbReference type="Proteomes" id="UP000501812">
    <property type="component" value="Chromosome"/>
</dbReference>
<feature type="compositionally biased region" description="Polar residues" evidence="1">
    <location>
        <begin position="172"/>
        <end position="181"/>
    </location>
</feature>
<name>A0A858RRD6_9BACT</name>